<keyword evidence="3" id="KW-1185">Reference proteome</keyword>
<keyword evidence="2" id="KW-0548">Nucleotidyltransferase</keyword>
<evidence type="ECO:0000313" key="2">
    <source>
        <dbReference type="EMBL" id="MBO7743316.1"/>
    </source>
</evidence>
<evidence type="ECO:0000256" key="1">
    <source>
        <dbReference type="SAM" id="MobiDB-lite"/>
    </source>
</evidence>
<gene>
    <name evidence="2" type="ORF">I8J29_03865</name>
</gene>
<feature type="compositionally biased region" description="Gly residues" evidence="1">
    <location>
        <begin position="1"/>
        <end position="10"/>
    </location>
</feature>
<comment type="caution">
    <text evidence="2">The sequence shown here is derived from an EMBL/GenBank/DDBJ whole genome shotgun (WGS) entry which is preliminary data.</text>
</comment>
<reference evidence="2 3" key="1">
    <citation type="submission" date="2021-03" db="EMBL/GenBank/DDBJ databases">
        <title>Paenibacillus artemisicola MWE-103 whole genome sequence.</title>
        <authorList>
            <person name="Ham Y.J."/>
        </authorList>
    </citation>
    <scope>NUCLEOTIDE SEQUENCE [LARGE SCALE GENOMIC DNA]</scope>
    <source>
        <strain evidence="2 3">MWE-103</strain>
    </source>
</reference>
<keyword evidence="2" id="KW-0808">Transferase</keyword>
<proteinExistence type="predicted"/>
<accession>A0ABS3W4S4</accession>
<organism evidence="2 3">
    <name type="scientific">Paenibacillus artemisiicola</name>
    <dbReference type="NCBI Taxonomy" id="1172618"/>
    <lineage>
        <taxon>Bacteria</taxon>
        <taxon>Bacillati</taxon>
        <taxon>Bacillota</taxon>
        <taxon>Bacilli</taxon>
        <taxon>Bacillales</taxon>
        <taxon>Paenibacillaceae</taxon>
        <taxon>Paenibacillus</taxon>
    </lineage>
</organism>
<feature type="region of interest" description="Disordered" evidence="1">
    <location>
        <begin position="1"/>
        <end position="20"/>
    </location>
</feature>
<sequence>MPSGQAGGRQAGRCGDQAVDDRVAQPEAAGRRHVLLHVFPGARAAVQQPARTRFLRRVLVVRLSDDVALPRSVPAAAERTVEGGDGRARSAVAALHALRDRGRHVRRLHDGARPQPAVPAGAGVLFRGTLSPFSAAALRKGEGVR</sequence>
<dbReference type="GO" id="GO:0016779">
    <property type="term" value="F:nucleotidyltransferase activity"/>
    <property type="evidence" value="ECO:0007669"/>
    <property type="project" value="UniProtKB-KW"/>
</dbReference>
<evidence type="ECO:0000313" key="3">
    <source>
        <dbReference type="Proteomes" id="UP000670947"/>
    </source>
</evidence>
<protein>
    <submittedName>
        <fullName evidence="2">2-C-methyl-D-erythritol 4-phosphate cytidylyltransferase</fullName>
    </submittedName>
</protein>
<dbReference type="EMBL" id="JAGGDJ010000002">
    <property type="protein sequence ID" value="MBO7743316.1"/>
    <property type="molecule type" value="Genomic_DNA"/>
</dbReference>
<dbReference type="Proteomes" id="UP000670947">
    <property type="component" value="Unassembled WGS sequence"/>
</dbReference>
<name>A0ABS3W4S4_9BACL</name>